<organism evidence="1 2">
    <name type="scientific">Gilvimarinus gilvus</name>
    <dbReference type="NCBI Taxonomy" id="3058038"/>
    <lineage>
        <taxon>Bacteria</taxon>
        <taxon>Pseudomonadati</taxon>
        <taxon>Pseudomonadota</taxon>
        <taxon>Gammaproteobacteria</taxon>
        <taxon>Cellvibrionales</taxon>
        <taxon>Cellvibrionaceae</taxon>
        <taxon>Gilvimarinus</taxon>
    </lineage>
</organism>
<dbReference type="Proteomes" id="UP001273505">
    <property type="component" value="Unassembled WGS sequence"/>
</dbReference>
<keyword evidence="2" id="KW-1185">Reference proteome</keyword>
<reference evidence="1 2" key="1">
    <citation type="submission" date="2023-11" db="EMBL/GenBank/DDBJ databases">
        <title>Gilvimarinus fulvus sp. nov., isolated from the surface of Kelp.</title>
        <authorList>
            <person name="Sun Y.Y."/>
            <person name="Gong Y."/>
            <person name="Du Z.J."/>
        </authorList>
    </citation>
    <scope>NUCLEOTIDE SEQUENCE [LARGE SCALE GENOMIC DNA]</scope>
    <source>
        <strain evidence="1 2">SDUM040013</strain>
    </source>
</reference>
<sequence>MFADSPTIGKNCDYIKDGYHKFPQGSRIIFYKFDPERPLQIIQILHKKMDVNSILGGS</sequence>
<gene>
    <name evidence="1" type="ORF">SCD92_16360</name>
</gene>
<proteinExistence type="predicted"/>
<name>A0ABU4S1B7_9GAMM</name>
<evidence type="ECO:0000313" key="1">
    <source>
        <dbReference type="EMBL" id="MDX6850950.1"/>
    </source>
</evidence>
<protein>
    <submittedName>
        <fullName evidence="1">Type II toxin-antitoxin system RelE/ParE family toxin</fullName>
    </submittedName>
</protein>
<dbReference type="EMBL" id="JAXAFO010000035">
    <property type="protein sequence ID" value="MDX6850950.1"/>
    <property type="molecule type" value="Genomic_DNA"/>
</dbReference>
<comment type="caution">
    <text evidence="1">The sequence shown here is derived from an EMBL/GenBank/DDBJ whole genome shotgun (WGS) entry which is preliminary data.</text>
</comment>
<accession>A0ABU4S1B7</accession>
<evidence type="ECO:0000313" key="2">
    <source>
        <dbReference type="Proteomes" id="UP001273505"/>
    </source>
</evidence>
<dbReference type="Gene3D" id="3.30.2310.20">
    <property type="entry name" value="RelE-like"/>
    <property type="match status" value="1"/>
</dbReference>
<dbReference type="InterPro" id="IPR035093">
    <property type="entry name" value="RelE/ParE_toxin_dom_sf"/>
</dbReference>